<keyword evidence="5" id="KW-0325">Glycoprotein</keyword>
<evidence type="ECO:0000256" key="2">
    <source>
        <dbReference type="ARBA" id="ARBA00005679"/>
    </source>
</evidence>
<proteinExistence type="inferred from homology"/>
<keyword evidence="4" id="KW-0732">Signal</keyword>
<keyword evidence="6" id="KW-0812">Transmembrane</keyword>
<evidence type="ECO:0000313" key="7">
    <source>
        <dbReference type="EMBL" id="JAQ11158.1"/>
    </source>
</evidence>
<comment type="subcellular location">
    <subcellularLocation>
        <location evidence="1">Secreted</location>
    </subcellularLocation>
</comment>
<dbReference type="PANTHER" id="PTHR13234">
    <property type="entry name" value="GAMMA-INTERFERON INDUCIBLE LYSOSOMAL THIOL REDUCTASE GILT"/>
    <property type="match status" value="1"/>
</dbReference>
<organism evidence="7">
    <name type="scientific">Lygus hesperus</name>
    <name type="common">Western plant bug</name>
    <dbReference type="NCBI Taxonomy" id="30085"/>
    <lineage>
        <taxon>Eukaryota</taxon>
        <taxon>Metazoa</taxon>
        <taxon>Ecdysozoa</taxon>
        <taxon>Arthropoda</taxon>
        <taxon>Hexapoda</taxon>
        <taxon>Insecta</taxon>
        <taxon>Pterygota</taxon>
        <taxon>Neoptera</taxon>
        <taxon>Paraneoptera</taxon>
        <taxon>Hemiptera</taxon>
        <taxon>Heteroptera</taxon>
        <taxon>Panheteroptera</taxon>
        <taxon>Cimicomorpha</taxon>
        <taxon>Miridae</taxon>
        <taxon>Mirini</taxon>
        <taxon>Lygus</taxon>
    </lineage>
</organism>
<accession>A0A146LTT4</accession>
<reference evidence="7" key="1">
    <citation type="journal article" date="2016" name="Gigascience">
        <title>De novo construction of an expanded transcriptome assembly for the western tarnished plant bug, Lygus hesperus.</title>
        <authorList>
            <person name="Tassone E.E."/>
            <person name="Geib S.M."/>
            <person name="Hall B."/>
            <person name="Fabrick J.A."/>
            <person name="Brent C.S."/>
            <person name="Hull J.J."/>
        </authorList>
    </citation>
    <scope>NUCLEOTIDE SEQUENCE</scope>
</reference>
<dbReference type="GO" id="GO:0005576">
    <property type="term" value="C:extracellular region"/>
    <property type="evidence" value="ECO:0007669"/>
    <property type="project" value="UniProtKB-SubCell"/>
</dbReference>
<dbReference type="GO" id="GO:0016671">
    <property type="term" value="F:oxidoreductase activity, acting on a sulfur group of donors, disulfide as acceptor"/>
    <property type="evidence" value="ECO:0007669"/>
    <property type="project" value="InterPro"/>
</dbReference>
<name>A0A146LTT4_LYGHE</name>
<keyword evidence="6" id="KW-1133">Transmembrane helix</keyword>
<comment type="similarity">
    <text evidence="2">Belongs to the GILT family.</text>
</comment>
<dbReference type="PANTHER" id="PTHR13234:SF8">
    <property type="entry name" value="GAMMA-INTERFERON-INDUCIBLE LYSOSOMAL THIOL REDUCTASE"/>
    <property type="match status" value="1"/>
</dbReference>
<evidence type="ECO:0000256" key="4">
    <source>
        <dbReference type="ARBA" id="ARBA00022729"/>
    </source>
</evidence>
<evidence type="ECO:0000256" key="6">
    <source>
        <dbReference type="SAM" id="Phobius"/>
    </source>
</evidence>
<sequence>SDSSIRTLPMIAIHYLVVIATIISAQSVLSSEKVHLDVYYESQCPDSYFFFLRQLRPVSEELDGYVETNLVPYGKANTTREGGKVTFSCHHGVSECLLNKIHACALARLHQGSNLERVRLASCLFKYFKRPELAGKTCSPKYGLKWNEVLSCAKGLKGIELEYRHGKETHSLNPPPRFIPTIAINKYRGDDDFQNEIRTDLKKVICKTLAKERITPYACYR</sequence>
<feature type="non-terminal residue" evidence="7">
    <location>
        <position position="1"/>
    </location>
</feature>
<feature type="transmembrane region" description="Helical" evidence="6">
    <location>
        <begin position="12"/>
        <end position="29"/>
    </location>
</feature>
<evidence type="ECO:0000256" key="1">
    <source>
        <dbReference type="ARBA" id="ARBA00004613"/>
    </source>
</evidence>
<evidence type="ECO:0000256" key="5">
    <source>
        <dbReference type="ARBA" id="ARBA00023180"/>
    </source>
</evidence>
<evidence type="ECO:0000256" key="3">
    <source>
        <dbReference type="ARBA" id="ARBA00022525"/>
    </source>
</evidence>
<protein>
    <submittedName>
        <fullName evidence="7">GILT-like protein C02D5.2</fullName>
    </submittedName>
</protein>
<dbReference type="EMBL" id="GDHC01007471">
    <property type="protein sequence ID" value="JAQ11158.1"/>
    <property type="molecule type" value="Transcribed_RNA"/>
</dbReference>
<keyword evidence="6" id="KW-0472">Membrane</keyword>
<gene>
    <name evidence="7" type="primary">C02D5.2_3</name>
    <name evidence="7" type="ORF">g.38696</name>
</gene>
<dbReference type="AlphaFoldDB" id="A0A146LTT4"/>
<dbReference type="InterPro" id="IPR004911">
    <property type="entry name" value="Interferon-induced_GILT"/>
</dbReference>
<dbReference type="Pfam" id="PF03227">
    <property type="entry name" value="GILT"/>
    <property type="match status" value="1"/>
</dbReference>
<keyword evidence="3" id="KW-0964">Secreted</keyword>